<dbReference type="InterPro" id="IPR004761">
    <property type="entry name" value="Spore_GerAB"/>
</dbReference>
<protein>
    <submittedName>
        <fullName evidence="9">Uncharacterized protein</fullName>
    </submittedName>
</protein>
<evidence type="ECO:0000256" key="6">
    <source>
        <dbReference type="ARBA" id="ARBA00022989"/>
    </source>
</evidence>
<feature type="transmembrane region" description="Helical" evidence="8">
    <location>
        <begin position="344"/>
        <end position="364"/>
    </location>
</feature>
<dbReference type="GO" id="GO:0009847">
    <property type="term" value="P:spore germination"/>
    <property type="evidence" value="ECO:0007669"/>
    <property type="project" value="InterPro"/>
</dbReference>
<dbReference type="GO" id="GO:0016020">
    <property type="term" value="C:membrane"/>
    <property type="evidence" value="ECO:0007669"/>
    <property type="project" value="UniProtKB-SubCell"/>
</dbReference>
<keyword evidence="10" id="KW-1185">Reference proteome</keyword>
<proteinExistence type="inferred from homology"/>
<comment type="similarity">
    <text evidence="2">Belongs to the amino acid-polyamine-organocation (APC) superfamily. Spore germination protein (SGP) (TC 2.A.3.9) family.</text>
</comment>
<organism evidence="9 10">
    <name type="scientific">Paenibacillus whitsoniae</name>
    <dbReference type="NCBI Taxonomy" id="2496558"/>
    <lineage>
        <taxon>Bacteria</taxon>
        <taxon>Bacillati</taxon>
        <taxon>Bacillota</taxon>
        <taxon>Bacilli</taxon>
        <taxon>Bacillales</taxon>
        <taxon>Paenibacillaceae</taxon>
        <taxon>Paenibacillus</taxon>
    </lineage>
</organism>
<feature type="transmembrane region" description="Helical" evidence="8">
    <location>
        <begin position="148"/>
        <end position="170"/>
    </location>
</feature>
<keyword evidence="4" id="KW-0309">Germination</keyword>
<keyword evidence="7 8" id="KW-0472">Membrane</keyword>
<dbReference type="EMBL" id="RXHU01000094">
    <property type="protein sequence ID" value="RTE04274.1"/>
    <property type="molecule type" value="Genomic_DNA"/>
</dbReference>
<gene>
    <name evidence="9" type="ORF">EJQ19_27015</name>
</gene>
<feature type="transmembrane region" description="Helical" evidence="8">
    <location>
        <begin position="21"/>
        <end position="45"/>
    </location>
</feature>
<feature type="transmembrane region" description="Helical" evidence="8">
    <location>
        <begin position="91"/>
        <end position="109"/>
    </location>
</feature>
<dbReference type="AlphaFoldDB" id="A0A3S0A0J3"/>
<evidence type="ECO:0000256" key="5">
    <source>
        <dbReference type="ARBA" id="ARBA00022692"/>
    </source>
</evidence>
<dbReference type="Pfam" id="PF03845">
    <property type="entry name" value="Spore_permease"/>
    <property type="match status" value="1"/>
</dbReference>
<feature type="transmembrane region" description="Helical" evidence="8">
    <location>
        <begin position="190"/>
        <end position="212"/>
    </location>
</feature>
<evidence type="ECO:0000256" key="8">
    <source>
        <dbReference type="SAM" id="Phobius"/>
    </source>
</evidence>
<dbReference type="PANTHER" id="PTHR34975:SF2">
    <property type="entry name" value="SPORE GERMINATION PROTEIN A2"/>
    <property type="match status" value="1"/>
</dbReference>
<feature type="transmembrane region" description="Helical" evidence="8">
    <location>
        <begin position="277"/>
        <end position="302"/>
    </location>
</feature>
<evidence type="ECO:0000256" key="3">
    <source>
        <dbReference type="ARBA" id="ARBA00022448"/>
    </source>
</evidence>
<evidence type="ECO:0000256" key="1">
    <source>
        <dbReference type="ARBA" id="ARBA00004141"/>
    </source>
</evidence>
<sequence>MHGRASRMNNQGTITGMQLGGLIFVFVFSTTIAFLLSPLAGVASFDGSMCMLLAAIAGTALTTLGMRFAMRLPTQYVGIYGGTLLPRCVHKAVLMFVAIFYLHLSAFILREFTDFFMPIYLRETPPVAVAILVMLPIVALTQSGVSTVFRFAQGCFLVIGGLFMFKPLFFMNTMDSPMWYEFTRIHDWKIIWQQTYALIPWYGELIMFAYMAPQFNPDRNIRKIIWLGSMAGTYILIMEFLMMMFFFGPKLSAVLVYPALELTGFMHLGDFLHNIDALIVSIWFTGFFIKLAIIFNFGTLIFSQALSLRQHRTVTFPLAAAVISISLILAKNPIELSEDFNSSWASYALCTEVLFFLYPLAAWVRGKKGRSAALAADMSAEPQQP</sequence>
<keyword evidence="6 8" id="KW-1133">Transmembrane helix</keyword>
<name>A0A3S0A0J3_9BACL</name>
<evidence type="ECO:0000313" key="10">
    <source>
        <dbReference type="Proteomes" id="UP000276128"/>
    </source>
</evidence>
<evidence type="ECO:0000256" key="2">
    <source>
        <dbReference type="ARBA" id="ARBA00007998"/>
    </source>
</evidence>
<accession>A0A3S0A0J3</accession>
<feature type="transmembrane region" description="Helical" evidence="8">
    <location>
        <begin position="51"/>
        <end position="70"/>
    </location>
</feature>
<comment type="caution">
    <text evidence="9">The sequence shown here is derived from an EMBL/GenBank/DDBJ whole genome shotgun (WGS) entry which is preliminary data.</text>
</comment>
<comment type="subcellular location">
    <subcellularLocation>
        <location evidence="1">Membrane</location>
        <topology evidence="1">Multi-pass membrane protein</topology>
    </subcellularLocation>
</comment>
<feature type="transmembrane region" description="Helical" evidence="8">
    <location>
        <begin position="224"/>
        <end position="247"/>
    </location>
</feature>
<feature type="transmembrane region" description="Helical" evidence="8">
    <location>
        <begin position="314"/>
        <end position="332"/>
    </location>
</feature>
<keyword evidence="3" id="KW-0813">Transport</keyword>
<reference evidence="9 10" key="1">
    <citation type="submission" date="2018-12" db="EMBL/GenBank/DDBJ databases">
        <title>Bacillus ochoae sp. nov., Paenibacillus whitsoniae sp. nov., Paenibacillus spiritus sp. nov. Isolated from the Mars Exploration Rover during spacecraft assembly.</title>
        <authorList>
            <person name="Seuylemezian A."/>
            <person name="Vaishampayan P."/>
        </authorList>
    </citation>
    <scope>NUCLEOTIDE SEQUENCE [LARGE SCALE GENOMIC DNA]</scope>
    <source>
        <strain evidence="9 10">MER 54</strain>
    </source>
</reference>
<feature type="transmembrane region" description="Helical" evidence="8">
    <location>
        <begin position="124"/>
        <end position="141"/>
    </location>
</feature>
<evidence type="ECO:0000256" key="4">
    <source>
        <dbReference type="ARBA" id="ARBA00022544"/>
    </source>
</evidence>
<dbReference type="OrthoDB" id="2663238at2"/>
<evidence type="ECO:0000313" key="9">
    <source>
        <dbReference type="EMBL" id="RTE04274.1"/>
    </source>
</evidence>
<dbReference type="PANTHER" id="PTHR34975">
    <property type="entry name" value="SPORE GERMINATION PROTEIN A2"/>
    <property type="match status" value="1"/>
</dbReference>
<dbReference type="Proteomes" id="UP000276128">
    <property type="component" value="Unassembled WGS sequence"/>
</dbReference>
<keyword evidence="5 8" id="KW-0812">Transmembrane</keyword>
<evidence type="ECO:0000256" key="7">
    <source>
        <dbReference type="ARBA" id="ARBA00023136"/>
    </source>
</evidence>